<evidence type="ECO:0000313" key="2">
    <source>
        <dbReference type="Proteomes" id="UP000176944"/>
    </source>
</evidence>
<name>A0A1D9FXS9_MOOP1</name>
<proteinExistence type="predicted"/>
<protein>
    <submittedName>
        <fullName evidence="1">T3SS effector HopA1 family protein</fullName>
    </submittedName>
</protein>
<dbReference type="Proteomes" id="UP000176944">
    <property type="component" value="Chromosome"/>
</dbReference>
<reference evidence="2" key="1">
    <citation type="submission" date="2016-10" db="EMBL/GenBank/DDBJ databases">
        <title>Comparative genomics uncovers the prolific and rare metabolic potential of the cyanobacterial genus Moorea.</title>
        <authorList>
            <person name="Leao T."/>
            <person name="Castelao G."/>
            <person name="Korobeynikov A."/>
            <person name="Monroe E.A."/>
            <person name="Podell S."/>
            <person name="Glukhov E."/>
            <person name="Allen E."/>
            <person name="Gerwick W.H."/>
            <person name="Gerwick L."/>
        </authorList>
    </citation>
    <scope>NUCLEOTIDE SEQUENCE [LARGE SCALE GENOMIC DNA]</scope>
    <source>
        <strain evidence="2">JHB</strain>
    </source>
</reference>
<dbReference type="InterPro" id="IPR040871">
    <property type="entry name" value="HopA1"/>
</dbReference>
<dbReference type="AlphaFoldDB" id="A0A1D9FXS9"/>
<evidence type="ECO:0000313" key="1">
    <source>
        <dbReference type="EMBL" id="AOY80133.1"/>
    </source>
</evidence>
<dbReference type="Pfam" id="PF17914">
    <property type="entry name" value="HopA1"/>
    <property type="match status" value="1"/>
</dbReference>
<organism evidence="1 2">
    <name type="scientific">Moorena producens (strain JHB)</name>
    <dbReference type="NCBI Taxonomy" id="1454205"/>
    <lineage>
        <taxon>Bacteria</taxon>
        <taxon>Bacillati</taxon>
        <taxon>Cyanobacteriota</taxon>
        <taxon>Cyanophyceae</taxon>
        <taxon>Coleofasciculales</taxon>
        <taxon>Coleofasciculaceae</taxon>
        <taxon>Moorena</taxon>
    </lineage>
</organism>
<sequence>MVIDLIINLFILIDSDHYRYDSGIIKLAKSDYPRVKKIIHRCYDEYQAYFQKEVLLFTKPLAPGLSIVEGVDLNACKNTLRQ</sequence>
<gene>
    <name evidence="1" type="ORF">BJP36_09520</name>
</gene>
<dbReference type="EMBL" id="CP017708">
    <property type="protein sequence ID" value="AOY80133.1"/>
    <property type="molecule type" value="Genomic_DNA"/>
</dbReference>
<accession>A0A1D9FXS9</accession>